<keyword evidence="7" id="KW-0255">Endonuclease</keyword>
<evidence type="ECO:0000256" key="11">
    <source>
        <dbReference type="SAM" id="MobiDB-lite"/>
    </source>
</evidence>
<dbReference type="InterPro" id="IPR036397">
    <property type="entry name" value="RNaseH_sf"/>
</dbReference>
<dbReference type="FunFam" id="3.30.420.10:FF:000032">
    <property type="entry name" value="Retrovirus-related Pol polyprotein from transposon 297-like Protein"/>
    <property type="match status" value="1"/>
</dbReference>
<feature type="compositionally biased region" description="Basic and acidic residues" evidence="11">
    <location>
        <begin position="1298"/>
        <end position="1313"/>
    </location>
</feature>
<feature type="domain" description="Integrase catalytic" evidence="13">
    <location>
        <begin position="1471"/>
        <end position="1631"/>
    </location>
</feature>
<dbReference type="Gene3D" id="3.30.420.10">
    <property type="entry name" value="Ribonuclease H-like superfamily/Ribonuclease H"/>
    <property type="match status" value="1"/>
</dbReference>
<dbReference type="FunFam" id="3.10.10.10:FF:000007">
    <property type="entry name" value="Retrovirus-related Pol polyprotein from transposon 17.6-like Protein"/>
    <property type="match status" value="1"/>
</dbReference>
<dbReference type="InterPro" id="IPR043502">
    <property type="entry name" value="DNA/RNA_pol_sf"/>
</dbReference>
<dbReference type="InterPro" id="IPR041373">
    <property type="entry name" value="RT_RNaseH"/>
</dbReference>
<evidence type="ECO:0000256" key="2">
    <source>
        <dbReference type="ARBA" id="ARBA00012493"/>
    </source>
</evidence>
<evidence type="ECO:0000256" key="7">
    <source>
        <dbReference type="ARBA" id="ARBA00022759"/>
    </source>
</evidence>
<comment type="similarity">
    <text evidence="1">Belongs to the GILT family.</text>
</comment>
<proteinExistence type="inferred from homology"/>
<sequence>MGKEMTTCKYVEELAAHIRNAFAAARKQCGGTEAAKMAGNTNYQTQEAVWLYCPVNKGKRNRKFAIPWTGPFEIIQQVSGVNYRIQRIGSPRRTQLVHLNRLKRYRRDGQFNTKLRTYCPRLVWAEVDRGLEGTSTPAVRYVWKYGQDFVDFNFIPYGNARRTQLNNTWTIQCQHGPVECALNKLHGCAISKLVYVGKWFPLIVCLEEAAKLKMDPDAAFLLCSKKKKLDQTLSISIYKCANGVEGDLIQLQMAEITENVKPHPHYFVPWILINDLSTAQLQIYQNGLFNFLCDWHRGSVPKDSAEFTNLVKQQKNFQVYKMRDPGKKEAGVVLETVVSGRTMAIPEQYDGSSNWDEWLEHFEDAAAVNGWSEAEKLKWLPLSLSQKARSTTFQQLPPSTRSSYRSCVTSLKERLDPPRNAAVYRAELENRRRRAQESWSDIGRDIRRLVEKTYLTLSDDAKDIIGLDKFLSTLDRPELVLLMKQRNPKNIEEAVREALEVESFIIRPGPGLLIGTTSQTPYNADPAKNETSSNISRLTSCLERMQLRLEDIEQRMQAFQPKQRDRRESRERTATRTVYVLPLRKGWTPCPKLRKTVKLNAPPSLGQDGGDVITTRKDPHPCSDLMAVVGKIDGCPTNILIDTGSAVTLVQSDGTHLTVSGKRWAKLEIGNQAFTHPVVIVENLVQQALLGRDFLRRFACRLNIADAVLQINGESVRLVEATTARSKVDVIIEEDVTLTPFTECCVMARTTSADNCRGPWLLEQRSEGRLPVAVARSVVHPREGCMPVQLLNPFGDRVTIHRGKVVAKIEVVDPLPLERSPKTHVALPTAIEKLLDEVAQRNTSEELDKLRASLTDFADVFSTYDGDFGRTTRTEHHINTGDAQPIRLCPRRIPWHFREQMDGLLTDMINKDIIEPSTSPWTAPVVLVKKKDGNVRFCVDFRKLNLVTKKDSYPLPRIHQTIDTLAGAEWFSTLDLTSGYWQVPVAKEDREKTALCTPKGLYQFKVMPFGLCNAPATFQRVMDLTLTGLKWKKCLVYLNDIVIFGRTFQEHLNNLAEVLQRIRQSGLKLKPAKCRLYAKEIPFLGHIVSRDGVRTDPSKTEKVASWPTPTSTSEVRNFLRLASYYRRFVKSFASIARPLHRLTEQGRQFSWSNEAEEAFQHLKRALTTEPILAFPRFDIPFVTDTDASETVIGAVLSQKHDPEGERVIAYASRTLMKTDWKYSTTRKELLSIVYFTKLFRLYLVGQRFTLRTDHDSLTWLRNFKEPEGQVARWLEHLQEYDMEVVHRRGRQHNNADAMSRRPEVTEDNGDHPTTEMPSAAVGTAAVSLASNEGAEPLEAPQDENIEYVIRFLRRGRRPTDSEWRELHKDSRDLVKQWKHLRLTPAGLAVVVTGKPARWVPPNHARPSIVEQLHNGIDGGHLGVKKTAEKVRTRYFWPGWYRDVKAWCDRCEACARRKTSPIVNRAPMESIVVGNPMEIVAVDILGPVPRSKNGISYIMVVTDYFTRWVEAYELPNQQAETVARKLVQQFLCRFGTPMKLLSDQGKQFQGRLVTELCKLLGIEKIRTTAYHPQCDGMVERFNRTLAMMRTTAMEEAQDDDWETRIPRVCFAYNASVNETTGYAPFEMMFGHPRESQ</sequence>
<dbReference type="InterPro" id="IPR004911">
    <property type="entry name" value="Interferon-induced_GILT"/>
</dbReference>
<evidence type="ECO:0000256" key="5">
    <source>
        <dbReference type="ARBA" id="ARBA00022695"/>
    </source>
</evidence>
<evidence type="ECO:0000256" key="10">
    <source>
        <dbReference type="ARBA" id="ARBA00023180"/>
    </source>
</evidence>
<dbReference type="SUPFAM" id="SSF56672">
    <property type="entry name" value="DNA/RNA polymerases"/>
    <property type="match status" value="1"/>
</dbReference>
<dbReference type="OrthoDB" id="5868531at2759"/>
<dbReference type="FunFam" id="1.10.340.70:FF:000001">
    <property type="entry name" value="Retrovirus-related Pol polyprotein from transposon gypsy-like Protein"/>
    <property type="match status" value="1"/>
</dbReference>
<keyword evidence="4" id="KW-0808">Transferase</keyword>
<dbReference type="Pfam" id="PF00665">
    <property type="entry name" value="rve"/>
    <property type="match status" value="1"/>
</dbReference>
<dbReference type="GO" id="GO:0003964">
    <property type="term" value="F:RNA-directed DNA polymerase activity"/>
    <property type="evidence" value="ECO:0007669"/>
    <property type="project" value="UniProtKB-KW"/>
</dbReference>
<keyword evidence="3" id="KW-0645">Protease</keyword>
<dbReference type="InterPro" id="IPR001584">
    <property type="entry name" value="Integrase_cat-core"/>
</dbReference>
<dbReference type="GO" id="GO:0016671">
    <property type="term" value="F:oxidoreductase activity, acting on a sulfur group of donors, disulfide as acceptor"/>
    <property type="evidence" value="ECO:0007669"/>
    <property type="project" value="InterPro"/>
</dbReference>
<dbReference type="Pfam" id="PF22938">
    <property type="entry name" value="Integrase_p58_C"/>
    <property type="match status" value="1"/>
</dbReference>
<dbReference type="GO" id="GO:0003676">
    <property type="term" value="F:nucleic acid binding"/>
    <property type="evidence" value="ECO:0007669"/>
    <property type="project" value="InterPro"/>
</dbReference>
<dbReference type="PROSITE" id="PS50878">
    <property type="entry name" value="RT_POL"/>
    <property type="match status" value="1"/>
</dbReference>
<dbReference type="Pfam" id="PF17917">
    <property type="entry name" value="RT_RNaseH"/>
    <property type="match status" value="1"/>
</dbReference>
<dbReference type="CDD" id="cd01647">
    <property type="entry name" value="RT_LTR"/>
    <property type="match status" value="1"/>
</dbReference>
<evidence type="ECO:0000256" key="8">
    <source>
        <dbReference type="ARBA" id="ARBA00022801"/>
    </source>
</evidence>
<dbReference type="Gene3D" id="3.10.10.10">
    <property type="entry name" value="HIV Type 1 Reverse Transcriptase, subunit A, domain 1"/>
    <property type="match status" value="1"/>
</dbReference>
<keyword evidence="6" id="KW-0540">Nuclease</keyword>
<dbReference type="SUPFAM" id="SSF53098">
    <property type="entry name" value="Ribonuclease H-like"/>
    <property type="match status" value="1"/>
</dbReference>
<dbReference type="CDD" id="cd00303">
    <property type="entry name" value="retropepsin_like"/>
    <property type="match status" value="1"/>
</dbReference>
<protein>
    <recommendedName>
        <fullName evidence="2">RNA-directed DNA polymerase</fullName>
        <ecNumber evidence="2">2.7.7.49</ecNumber>
    </recommendedName>
</protein>
<keyword evidence="10" id="KW-0325">Glycoprotein</keyword>
<dbReference type="InterPro" id="IPR021109">
    <property type="entry name" value="Peptidase_aspartic_dom_sf"/>
</dbReference>
<evidence type="ECO:0000259" key="12">
    <source>
        <dbReference type="PROSITE" id="PS50878"/>
    </source>
</evidence>
<dbReference type="Pfam" id="PF00078">
    <property type="entry name" value="RVT_1"/>
    <property type="match status" value="1"/>
</dbReference>
<dbReference type="PANTHER" id="PTHR37984:SF5">
    <property type="entry name" value="PROTEIN NYNRIN-LIKE"/>
    <property type="match status" value="1"/>
</dbReference>
<accession>A0A0V1L8X8</accession>
<dbReference type="GO" id="GO:0004190">
    <property type="term" value="F:aspartic-type endopeptidase activity"/>
    <property type="evidence" value="ECO:0007669"/>
    <property type="project" value="InterPro"/>
</dbReference>
<dbReference type="InterPro" id="IPR012337">
    <property type="entry name" value="RNaseH-like_sf"/>
</dbReference>
<dbReference type="Gene3D" id="3.30.70.270">
    <property type="match status" value="2"/>
</dbReference>
<dbReference type="PROSITE" id="PS00141">
    <property type="entry name" value="ASP_PROTEASE"/>
    <property type="match status" value="1"/>
</dbReference>
<dbReference type="SUPFAM" id="SSF50630">
    <property type="entry name" value="Acid proteases"/>
    <property type="match status" value="1"/>
</dbReference>
<dbReference type="CDD" id="cd09274">
    <property type="entry name" value="RNase_HI_RT_Ty3"/>
    <property type="match status" value="1"/>
</dbReference>
<dbReference type="GO" id="GO:0042575">
    <property type="term" value="C:DNA polymerase complex"/>
    <property type="evidence" value="ECO:0007669"/>
    <property type="project" value="UniProtKB-ARBA"/>
</dbReference>
<keyword evidence="5" id="KW-0548">Nucleotidyltransferase</keyword>
<keyword evidence="15" id="KW-1185">Reference proteome</keyword>
<dbReference type="PANTHER" id="PTHR37984">
    <property type="entry name" value="PROTEIN CBG26694"/>
    <property type="match status" value="1"/>
</dbReference>
<evidence type="ECO:0000259" key="13">
    <source>
        <dbReference type="PROSITE" id="PS50994"/>
    </source>
</evidence>
<dbReference type="Pfam" id="PF03227">
    <property type="entry name" value="GILT"/>
    <property type="match status" value="1"/>
</dbReference>
<dbReference type="InterPro" id="IPR000477">
    <property type="entry name" value="RT_dom"/>
</dbReference>
<keyword evidence="9" id="KW-0695">RNA-directed DNA polymerase</keyword>
<gene>
    <name evidence="14" type="primary">pol</name>
    <name evidence="14" type="ORF">T02_9960</name>
</gene>
<dbReference type="InterPro" id="IPR054465">
    <property type="entry name" value="Integrase_p58-like_C"/>
</dbReference>
<dbReference type="GO" id="GO:0015074">
    <property type="term" value="P:DNA integration"/>
    <property type="evidence" value="ECO:0007669"/>
    <property type="project" value="InterPro"/>
</dbReference>
<evidence type="ECO:0000313" key="15">
    <source>
        <dbReference type="Proteomes" id="UP000054721"/>
    </source>
</evidence>
<feature type="domain" description="Reverse transcriptase" evidence="12">
    <location>
        <begin position="909"/>
        <end position="1088"/>
    </location>
</feature>
<evidence type="ECO:0000256" key="9">
    <source>
        <dbReference type="ARBA" id="ARBA00022918"/>
    </source>
</evidence>
<organism evidence="14 15">
    <name type="scientific">Trichinella nativa</name>
    <dbReference type="NCBI Taxonomy" id="6335"/>
    <lineage>
        <taxon>Eukaryota</taxon>
        <taxon>Metazoa</taxon>
        <taxon>Ecdysozoa</taxon>
        <taxon>Nematoda</taxon>
        <taxon>Enoplea</taxon>
        <taxon>Dorylaimia</taxon>
        <taxon>Trichinellida</taxon>
        <taxon>Trichinellidae</taxon>
        <taxon>Trichinella</taxon>
    </lineage>
</organism>
<evidence type="ECO:0000256" key="6">
    <source>
        <dbReference type="ARBA" id="ARBA00022722"/>
    </source>
</evidence>
<dbReference type="GO" id="GO:0004519">
    <property type="term" value="F:endonuclease activity"/>
    <property type="evidence" value="ECO:0007669"/>
    <property type="project" value="UniProtKB-KW"/>
</dbReference>
<dbReference type="STRING" id="6335.A0A0V1L8X8"/>
<dbReference type="Gene3D" id="2.40.70.10">
    <property type="entry name" value="Acid Proteases"/>
    <property type="match status" value="1"/>
</dbReference>
<dbReference type="PROSITE" id="PS50994">
    <property type="entry name" value="INTEGRASE"/>
    <property type="match status" value="1"/>
</dbReference>
<dbReference type="InterPro" id="IPR050951">
    <property type="entry name" value="Retrovirus_Pol_polyprotein"/>
</dbReference>
<dbReference type="Pfam" id="PF17921">
    <property type="entry name" value="Integrase_H2C2"/>
    <property type="match status" value="1"/>
</dbReference>
<dbReference type="InterPro" id="IPR041588">
    <property type="entry name" value="Integrase_H2C2"/>
</dbReference>
<dbReference type="Proteomes" id="UP000054721">
    <property type="component" value="Unassembled WGS sequence"/>
</dbReference>
<dbReference type="EC" id="2.7.7.49" evidence="2"/>
<comment type="caution">
    <text evidence="14">The sequence shown here is derived from an EMBL/GenBank/DDBJ whole genome shotgun (WGS) entry which is preliminary data.</text>
</comment>
<dbReference type="FunFam" id="3.30.70.270:FF:000020">
    <property type="entry name" value="Transposon Tf2-6 polyprotein-like Protein"/>
    <property type="match status" value="1"/>
</dbReference>
<dbReference type="Gene3D" id="3.10.20.370">
    <property type="match status" value="1"/>
</dbReference>
<dbReference type="Gene3D" id="1.10.340.70">
    <property type="match status" value="1"/>
</dbReference>
<feature type="region of interest" description="Disordered" evidence="11">
    <location>
        <begin position="1291"/>
        <end position="1317"/>
    </location>
</feature>
<evidence type="ECO:0000313" key="14">
    <source>
        <dbReference type="EMBL" id="KRZ55937.1"/>
    </source>
</evidence>
<dbReference type="InterPro" id="IPR043128">
    <property type="entry name" value="Rev_trsase/Diguanyl_cyclase"/>
</dbReference>
<dbReference type="InterPro" id="IPR001969">
    <property type="entry name" value="Aspartic_peptidase_AS"/>
</dbReference>
<dbReference type="GO" id="GO:0006508">
    <property type="term" value="P:proteolysis"/>
    <property type="evidence" value="ECO:0007669"/>
    <property type="project" value="UniProtKB-KW"/>
</dbReference>
<evidence type="ECO:0000256" key="4">
    <source>
        <dbReference type="ARBA" id="ARBA00022679"/>
    </source>
</evidence>
<evidence type="ECO:0000256" key="1">
    <source>
        <dbReference type="ARBA" id="ARBA00005679"/>
    </source>
</evidence>
<name>A0A0V1L8X8_9BILA</name>
<evidence type="ECO:0000256" key="3">
    <source>
        <dbReference type="ARBA" id="ARBA00022670"/>
    </source>
</evidence>
<reference evidence="14 15" key="1">
    <citation type="submission" date="2015-05" db="EMBL/GenBank/DDBJ databases">
        <title>Evolution of Trichinella species and genotypes.</title>
        <authorList>
            <person name="Korhonen P.K."/>
            <person name="Edoardo P."/>
            <person name="Giuseppe L.R."/>
            <person name="Gasser R.B."/>
        </authorList>
    </citation>
    <scope>NUCLEOTIDE SEQUENCE [LARGE SCALE GENOMIC DNA]</scope>
    <source>
        <strain evidence="14">ISS10</strain>
    </source>
</reference>
<dbReference type="FunFam" id="3.10.20.370:FF:000001">
    <property type="entry name" value="Retrovirus-related Pol polyprotein from transposon 17.6-like protein"/>
    <property type="match status" value="1"/>
</dbReference>
<dbReference type="EMBL" id="JYDW01000104">
    <property type="protein sequence ID" value="KRZ55937.1"/>
    <property type="molecule type" value="Genomic_DNA"/>
</dbReference>
<keyword evidence="8" id="KW-0378">Hydrolase</keyword>